<dbReference type="NCBIfam" id="TIGR01733">
    <property type="entry name" value="AA-adenyl-dom"/>
    <property type="match status" value="1"/>
</dbReference>
<evidence type="ECO:0000313" key="7">
    <source>
        <dbReference type="Proteomes" id="UP001302321"/>
    </source>
</evidence>
<dbReference type="GO" id="GO:0031177">
    <property type="term" value="F:phosphopantetheine binding"/>
    <property type="evidence" value="ECO:0007669"/>
    <property type="project" value="TreeGrafter"/>
</dbReference>
<comment type="similarity">
    <text evidence="4">Belongs to the NRP synthetase family.</text>
</comment>
<dbReference type="GO" id="GO:0044550">
    <property type="term" value="P:secondary metabolite biosynthetic process"/>
    <property type="evidence" value="ECO:0007669"/>
    <property type="project" value="TreeGrafter"/>
</dbReference>
<evidence type="ECO:0000256" key="4">
    <source>
        <dbReference type="ARBA" id="ARBA00029454"/>
    </source>
</evidence>
<dbReference type="InterPro" id="IPR001242">
    <property type="entry name" value="Condensation_dom"/>
</dbReference>
<dbReference type="InterPro" id="IPR006162">
    <property type="entry name" value="Ppantetheine_attach_site"/>
</dbReference>
<organism evidence="6 7">
    <name type="scientific">Triangularia setosa</name>
    <dbReference type="NCBI Taxonomy" id="2587417"/>
    <lineage>
        <taxon>Eukaryota</taxon>
        <taxon>Fungi</taxon>
        <taxon>Dikarya</taxon>
        <taxon>Ascomycota</taxon>
        <taxon>Pezizomycotina</taxon>
        <taxon>Sordariomycetes</taxon>
        <taxon>Sordariomycetidae</taxon>
        <taxon>Sordariales</taxon>
        <taxon>Podosporaceae</taxon>
        <taxon>Triangularia</taxon>
    </lineage>
</organism>
<keyword evidence="2" id="KW-0597">Phosphoprotein</keyword>
<name>A0AAN7A7J6_9PEZI</name>
<dbReference type="PROSITE" id="PS50075">
    <property type="entry name" value="CARRIER"/>
    <property type="match status" value="2"/>
</dbReference>
<protein>
    <submittedName>
        <fullName evidence="6">Non ribosomal peptide synthase</fullName>
    </submittedName>
</protein>
<dbReference type="InterPro" id="IPR036736">
    <property type="entry name" value="ACP-like_sf"/>
</dbReference>
<dbReference type="InterPro" id="IPR010071">
    <property type="entry name" value="AA_adenyl_dom"/>
</dbReference>
<dbReference type="InterPro" id="IPR023213">
    <property type="entry name" value="CAT-like_dom_sf"/>
</dbReference>
<dbReference type="Gene3D" id="3.30.559.10">
    <property type="entry name" value="Chloramphenicol acetyltransferase-like domain"/>
    <property type="match status" value="2"/>
</dbReference>
<reference evidence="6" key="2">
    <citation type="submission" date="2023-05" db="EMBL/GenBank/DDBJ databases">
        <authorList>
            <consortium name="Lawrence Berkeley National Laboratory"/>
            <person name="Steindorff A."/>
            <person name="Hensen N."/>
            <person name="Bonometti L."/>
            <person name="Westerberg I."/>
            <person name="Brannstrom I.O."/>
            <person name="Guillou S."/>
            <person name="Cros-Aarteil S."/>
            <person name="Calhoun S."/>
            <person name="Haridas S."/>
            <person name="Kuo A."/>
            <person name="Mondo S."/>
            <person name="Pangilinan J."/>
            <person name="Riley R."/>
            <person name="Labutti K."/>
            <person name="Andreopoulos B."/>
            <person name="Lipzen A."/>
            <person name="Chen C."/>
            <person name="Yanf M."/>
            <person name="Daum C."/>
            <person name="Ng V."/>
            <person name="Clum A."/>
            <person name="Ohm R."/>
            <person name="Martin F."/>
            <person name="Silar P."/>
            <person name="Natvig D."/>
            <person name="Lalanne C."/>
            <person name="Gautier V."/>
            <person name="Ament-Velasquez S.L."/>
            <person name="Kruys A."/>
            <person name="Hutchinson M.I."/>
            <person name="Powell A.J."/>
            <person name="Barry K."/>
            <person name="Miller A.N."/>
            <person name="Grigoriev I.V."/>
            <person name="Debuchy R."/>
            <person name="Gladieux P."/>
            <person name="Thoren M.H."/>
            <person name="Johannesson H."/>
        </authorList>
    </citation>
    <scope>NUCLEOTIDE SEQUENCE</scope>
    <source>
        <strain evidence="6">CBS 892.96</strain>
    </source>
</reference>
<dbReference type="Pfam" id="PF00501">
    <property type="entry name" value="AMP-binding"/>
    <property type="match status" value="2"/>
</dbReference>
<dbReference type="SUPFAM" id="SSF56801">
    <property type="entry name" value="Acetyl-CoA synthetase-like"/>
    <property type="match status" value="2"/>
</dbReference>
<dbReference type="InterPro" id="IPR009081">
    <property type="entry name" value="PP-bd_ACP"/>
</dbReference>
<feature type="domain" description="Carrier" evidence="5">
    <location>
        <begin position="1555"/>
        <end position="1630"/>
    </location>
</feature>
<reference evidence="6" key="1">
    <citation type="journal article" date="2023" name="Mol. Phylogenet. Evol.">
        <title>Genome-scale phylogeny and comparative genomics of the fungal order Sordariales.</title>
        <authorList>
            <person name="Hensen N."/>
            <person name="Bonometti L."/>
            <person name="Westerberg I."/>
            <person name="Brannstrom I.O."/>
            <person name="Guillou S."/>
            <person name="Cros-Aarteil S."/>
            <person name="Calhoun S."/>
            <person name="Haridas S."/>
            <person name="Kuo A."/>
            <person name="Mondo S."/>
            <person name="Pangilinan J."/>
            <person name="Riley R."/>
            <person name="LaButti K."/>
            <person name="Andreopoulos B."/>
            <person name="Lipzen A."/>
            <person name="Chen C."/>
            <person name="Yan M."/>
            <person name="Daum C."/>
            <person name="Ng V."/>
            <person name="Clum A."/>
            <person name="Steindorff A."/>
            <person name="Ohm R.A."/>
            <person name="Martin F."/>
            <person name="Silar P."/>
            <person name="Natvig D.O."/>
            <person name="Lalanne C."/>
            <person name="Gautier V."/>
            <person name="Ament-Velasquez S.L."/>
            <person name="Kruys A."/>
            <person name="Hutchinson M.I."/>
            <person name="Powell A.J."/>
            <person name="Barry K."/>
            <person name="Miller A.N."/>
            <person name="Grigoriev I.V."/>
            <person name="Debuchy R."/>
            <person name="Gladieux P."/>
            <person name="Hiltunen Thoren M."/>
            <person name="Johannesson H."/>
        </authorList>
    </citation>
    <scope>NUCLEOTIDE SEQUENCE</scope>
    <source>
        <strain evidence="6">CBS 892.96</strain>
    </source>
</reference>
<dbReference type="EMBL" id="MU866203">
    <property type="protein sequence ID" value="KAK4176244.1"/>
    <property type="molecule type" value="Genomic_DNA"/>
</dbReference>
<evidence type="ECO:0000256" key="2">
    <source>
        <dbReference type="ARBA" id="ARBA00022553"/>
    </source>
</evidence>
<dbReference type="InterPro" id="IPR020845">
    <property type="entry name" value="AMP-binding_CS"/>
</dbReference>
<keyword evidence="7" id="KW-1185">Reference proteome</keyword>
<dbReference type="Gene3D" id="1.10.1200.10">
    <property type="entry name" value="ACP-like"/>
    <property type="match status" value="2"/>
</dbReference>
<dbReference type="GO" id="GO:0016874">
    <property type="term" value="F:ligase activity"/>
    <property type="evidence" value="ECO:0007669"/>
    <property type="project" value="UniProtKB-KW"/>
</dbReference>
<dbReference type="InterPro" id="IPR000873">
    <property type="entry name" value="AMP-dep_synth/lig_dom"/>
</dbReference>
<dbReference type="SUPFAM" id="SSF47336">
    <property type="entry name" value="ACP-like"/>
    <property type="match status" value="2"/>
</dbReference>
<accession>A0AAN7A7J6</accession>
<dbReference type="PROSITE" id="PS00012">
    <property type="entry name" value="PHOSPHOPANTETHEINE"/>
    <property type="match status" value="2"/>
</dbReference>
<gene>
    <name evidence="6" type="ORF">QBC36DRAFT_11790</name>
</gene>
<dbReference type="PROSITE" id="PS00455">
    <property type="entry name" value="AMP_BINDING"/>
    <property type="match status" value="2"/>
</dbReference>
<keyword evidence="3" id="KW-0436">Ligase</keyword>
<sequence length="2057" mass="225270">MSSVSPTIHDLIQQQVQKRPQAPAVSHNGSALSYSQLDAASLSIASLLRGRGVGIGDTVAILTSRCPEWVACVLAVVRIGAVWVPMDAESWSHDRIETVLTVVTSKVLIVTDKRTQDKFCLSLKDGIVILAAEIVQALRTPACTPYKFGQDNPPSSDSAAYIIFTSGTTGRPKGVVVSHGSLSRYVTQPPFNLTACPLDTVLCLFSIAFDACYGVLLSALCNGAHVILSSPATVLDDTRSCTILPATPTLLGILGHDTTPYDSIRAIFLGGEAPGPELVKRWWAPTRKVYNAYGPTEATIAVSTAELKPGEKVTLGKPIWGCNLILVDEKGNESTQGELIITGSCLAVGYFEDEAQTAAKFVQWRGERAYRTGDLGRREGGDGIVFLGRIDGLVKNRGFLVNLEAEVVPALLSQPGVEAAAAVMHRRRLVAFAVATPRGARVDTTELRGRMVRVYDAFLVPDEIQIVEELPRTANGKVDGRALQKMLVLEDEKIQANGALGHSSSSSEANPKLGVLKAAIAEVLDSTAGSGVNDQASFWELGGNSMSAIGVSSSLRKRGFSIAFPDLFLLPSLVEIAKTLRPINHIHTVTHPSSVEPSDNTSRMTATQIGLVRSSILHPPAGYMLVSISLPLPADDIRHLDLRASWESVMAKHSIFRTSFDLANSLQLADNSYQHCWEERRVGPEEDPAAVNEQEKETLLSLVTAIDNTESTFRPVTAFRLAISKSSSVLLWIVHHSLVDGWSVGVMVQEVRQMLRGEELGVSSVPFFQYSDALPGYLESSYLQARQFWSEAMDGMLDGTQLRVHSLAQPQTQSGFGNASLNLGLSLDVAKTSAQAAGGVSPAVMIYAAWALLLGNYSSKSEVVFGTVLSGRNFPMDQVENIVGPMINTCPFPVRMPKKGTATDKRDFLKLVQVLLLRISEHQWSANEILRDIATSSHSRIFSTMVTLEYDLDGFACEQSQNDALQTWQFQRDDFPEVPLTLQVQNIDGELVSRILFDKSTYHSPLVNRMLGHFRHLLHALMDSRVNNVGQAAEKMLGPAESIKLIHNSPTYFEAYSTSQSLKEAFESGVEKWPDAVAVEAQSTVLTYSGFDNIANHIASILVARGVKPKDVVALLGDGSLNWLIGVISIIKAGAVYLPLDTKLPAQRMKKMAEAAGAVLCVFPSDETLTDFSSVHPQQLTMTTMMASPDLARVTAATARLRSVTRPEDYAYVIFTSGSTGNPKGIRVTHHATLSHLAYEPARLHSRPGRRQAQVFSAGFDVNMAEIFGTLCFGATLVLKDPKDPFDHLTRVHAAMMTPSLLAAGPPPEDLKNLDSIYLIGEPVPQDLADRWASDRVLYNAYGPCECTIAALFKRLQPKQAVTIGRAIPRVGVYLLDQALRPVPIGVTGEICLSGVQVMEGYIGMEEATRKAFLADPFIPGAKMYRTGDLGVWTEDLELRFLGRVDFQVKVRGYRIELEEIENAITSSNKNISRAVALVHKENVLAFVMPETVDVAAVLNVMRTQLPSYACPTAVISLSNLPMTPNQKLDRKALIEIATTQKDMAVSRTKKASMTHTQELLERIWRKTIGVSDEIEMDDNTDFLDLGGNSLRQITAAREVCAALGVRVPLGVFIRNTKIKALAGVLEEHLRKLGTTNRIQSFIEFSRNYDPRCISTQKASHLEHELWSMHQKSTTPAAFNVAHVFELQGRIRLDILERALCFVVSRHEALQTCYVEADGGHVQRTACGTDFRVDYHSGENTQETLDQYVNKVFDLAQDRLTRIALMDDGGTTVQMVFVQHHMITDQVSIKLFFRNVAEVYLDMISGREPHSKLPAPYSAWSQWRQAQLSDILPDPASVQYWTSQFAALPPPPMLFPDTSSSLLTCGVIRRFTVPTPRTGSLELFLAAVAFAIGSVFGVDDVVLGIPYLDRDEPGTEEIMGLFLDRLPIRLKIPKIVNAKTADVITSLQVDARHAVQGALAHAMPYQRICRVTGKGADFDVMVVYNRRQDSLENDLRIPGVKVEEKAVRAKGAKFPILVEFTEGEAGVVNGEVEWFENLVGISVVERLVRVIVGVLQV</sequence>
<feature type="domain" description="Carrier" evidence="5">
    <location>
        <begin position="507"/>
        <end position="584"/>
    </location>
</feature>
<dbReference type="Gene3D" id="3.40.50.12780">
    <property type="entry name" value="N-terminal domain of ligase-like"/>
    <property type="match status" value="2"/>
</dbReference>
<dbReference type="GO" id="GO:0043041">
    <property type="term" value="P:amino acid activation for nonribosomal peptide biosynthetic process"/>
    <property type="evidence" value="ECO:0007669"/>
    <property type="project" value="TreeGrafter"/>
</dbReference>
<dbReference type="InterPro" id="IPR045851">
    <property type="entry name" value="AMP-bd_C_sf"/>
</dbReference>
<dbReference type="Pfam" id="PF13193">
    <property type="entry name" value="AMP-binding_C"/>
    <property type="match status" value="1"/>
</dbReference>
<dbReference type="PANTHER" id="PTHR45527:SF11">
    <property type="entry name" value="NONRIBOSOMAL PEPTIDE SYNTHETASE 5"/>
    <property type="match status" value="1"/>
</dbReference>
<evidence type="ECO:0000256" key="1">
    <source>
        <dbReference type="ARBA" id="ARBA00022450"/>
    </source>
</evidence>
<keyword evidence="1" id="KW-0596">Phosphopantetheine</keyword>
<dbReference type="SUPFAM" id="SSF52777">
    <property type="entry name" value="CoA-dependent acyltransferases"/>
    <property type="match status" value="4"/>
</dbReference>
<dbReference type="Gene3D" id="3.30.300.30">
    <property type="match status" value="2"/>
</dbReference>
<dbReference type="Pfam" id="PF00550">
    <property type="entry name" value="PP-binding"/>
    <property type="match status" value="2"/>
</dbReference>
<dbReference type="CDD" id="cd17653">
    <property type="entry name" value="A_NRPS_GliP_like"/>
    <property type="match status" value="1"/>
</dbReference>
<proteinExistence type="inferred from homology"/>
<evidence type="ECO:0000313" key="6">
    <source>
        <dbReference type="EMBL" id="KAK4176244.1"/>
    </source>
</evidence>
<dbReference type="GO" id="GO:0005737">
    <property type="term" value="C:cytoplasm"/>
    <property type="evidence" value="ECO:0007669"/>
    <property type="project" value="TreeGrafter"/>
</dbReference>
<evidence type="ECO:0000256" key="3">
    <source>
        <dbReference type="ARBA" id="ARBA00022598"/>
    </source>
</evidence>
<dbReference type="InterPro" id="IPR025110">
    <property type="entry name" value="AMP-bd_C"/>
</dbReference>
<comment type="caution">
    <text evidence="6">The sequence shown here is derived from an EMBL/GenBank/DDBJ whole genome shotgun (WGS) entry which is preliminary data.</text>
</comment>
<dbReference type="Gene3D" id="3.30.559.30">
    <property type="entry name" value="Nonribosomal peptide synthetase, condensation domain"/>
    <property type="match status" value="2"/>
</dbReference>
<dbReference type="InterPro" id="IPR042099">
    <property type="entry name" value="ANL_N_sf"/>
</dbReference>
<evidence type="ECO:0000259" key="5">
    <source>
        <dbReference type="PROSITE" id="PS50075"/>
    </source>
</evidence>
<dbReference type="Proteomes" id="UP001302321">
    <property type="component" value="Unassembled WGS sequence"/>
</dbReference>
<dbReference type="Pfam" id="PF00668">
    <property type="entry name" value="Condensation"/>
    <property type="match status" value="2"/>
</dbReference>
<dbReference type="PANTHER" id="PTHR45527">
    <property type="entry name" value="NONRIBOSOMAL PEPTIDE SYNTHETASE"/>
    <property type="match status" value="1"/>
</dbReference>